<evidence type="ECO:0000313" key="3">
    <source>
        <dbReference type="EMBL" id="MBR7792346.1"/>
    </source>
</evidence>
<sequence length="370" mass="42459">MEPASHDGPLFSELAQAYFDCRKNKRNSPSALAFESNLERNLIALYEELIDGSYTPGKSICFVVTRPKAREVWAADFRDRIVHHLLYNKVSPRFYASFIADSCACIPGRGTLYAANRLAAKIRSASQNWSKPTLYLKCDLANFFVSIDKRILQKQLDQRITEPFWQQLTHTILWHDPRQNVEIRGEKELLAKVPQHKRLTEQPAHLGLPIGNLSSQFFANVYLNALDQHIKHQIRARHYIRYVDDIVLLHDSVDWLNSALTDITHWLPATLGARLNPRKTILQPVARGVDFVGHVIRPWHTTTRKRTVNEATHRISTAKQSDVFAMTNSYLGLIRQTTANHHHQAQIANAARRRGFAVKSDLTKIYESRE</sequence>
<organism evidence="3 4">
    <name type="scientific">Undibacterium rivi</name>
    <dbReference type="NCBI Taxonomy" id="2828729"/>
    <lineage>
        <taxon>Bacteria</taxon>
        <taxon>Pseudomonadati</taxon>
        <taxon>Pseudomonadota</taxon>
        <taxon>Betaproteobacteria</taxon>
        <taxon>Burkholderiales</taxon>
        <taxon>Oxalobacteraceae</taxon>
        <taxon>Undibacterium</taxon>
    </lineage>
</organism>
<dbReference type="SUPFAM" id="SSF56672">
    <property type="entry name" value="DNA/RNA polymerases"/>
    <property type="match status" value="1"/>
</dbReference>
<keyword evidence="3" id="KW-0695">RNA-directed DNA polymerase</keyword>
<name>A0ABS5H0W5_9BURK</name>
<dbReference type="InterPro" id="IPR000477">
    <property type="entry name" value="RT_dom"/>
</dbReference>
<dbReference type="CDD" id="cd01646">
    <property type="entry name" value="RT_Bac_retron_I"/>
    <property type="match status" value="1"/>
</dbReference>
<keyword evidence="4" id="KW-1185">Reference proteome</keyword>
<feature type="domain" description="Reverse transcriptase" evidence="2">
    <location>
        <begin position="1"/>
        <end position="296"/>
    </location>
</feature>
<keyword evidence="3" id="KW-0548">Nucleotidyltransferase</keyword>
<dbReference type="InterPro" id="IPR043502">
    <property type="entry name" value="DNA/RNA_pol_sf"/>
</dbReference>
<dbReference type="PROSITE" id="PS50878">
    <property type="entry name" value="RT_POL"/>
    <property type="match status" value="1"/>
</dbReference>
<reference evidence="3 4" key="1">
    <citation type="submission" date="2021-04" db="EMBL/GenBank/DDBJ databases">
        <title>novel species isolated from subtropical streams in China.</title>
        <authorList>
            <person name="Lu H."/>
        </authorList>
    </citation>
    <scope>NUCLEOTIDE SEQUENCE [LARGE SCALE GENOMIC DNA]</scope>
    <source>
        <strain evidence="3 4">FT147W</strain>
    </source>
</reference>
<evidence type="ECO:0000313" key="4">
    <source>
        <dbReference type="Proteomes" id="UP000682982"/>
    </source>
</evidence>
<protein>
    <submittedName>
        <fullName evidence="3">RNA-directed DNA polymerase</fullName>
    </submittedName>
</protein>
<dbReference type="Proteomes" id="UP000682982">
    <property type="component" value="Unassembled WGS sequence"/>
</dbReference>
<dbReference type="PANTHER" id="PTHR34047">
    <property type="entry name" value="NUCLEAR INTRON MATURASE 1, MITOCHONDRIAL-RELATED"/>
    <property type="match status" value="1"/>
</dbReference>
<dbReference type="RefSeq" id="WP_212678405.1">
    <property type="nucleotide sequence ID" value="NZ_JAGSPK010000002.1"/>
</dbReference>
<dbReference type="EMBL" id="JAGSPK010000002">
    <property type="protein sequence ID" value="MBR7792346.1"/>
    <property type="molecule type" value="Genomic_DNA"/>
</dbReference>
<comment type="similarity">
    <text evidence="1">Belongs to the bacterial reverse transcriptase family.</text>
</comment>
<dbReference type="Pfam" id="PF00078">
    <property type="entry name" value="RVT_1"/>
    <property type="match status" value="1"/>
</dbReference>
<evidence type="ECO:0000259" key="2">
    <source>
        <dbReference type="PROSITE" id="PS50878"/>
    </source>
</evidence>
<gene>
    <name evidence="3" type="ORF">KDM87_07010</name>
</gene>
<accession>A0ABS5H0W5</accession>
<keyword evidence="3" id="KW-0808">Transferase</keyword>
<comment type="caution">
    <text evidence="3">The sequence shown here is derived from an EMBL/GenBank/DDBJ whole genome shotgun (WGS) entry which is preliminary data.</text>
</comment>
<dbReference type="GO" id="GO:0003964">
    <property type="term" value="F:RNA-directed DNA polymerase activity"/>
    <property type="evidence" value="ECO:0007669"/>
    <property type="project" value="UniProtKB-KW"/>
</dbReference>
<proteinExistence type="inferred from homology"/>
<evidence type="ECO:0000256" key="1">
    <source>
        <dbReference type="ARBA" id="ARBA00034120"/>
    </source>
</evidence>
<dbReference type="InterPro" id="IPR051083">
    <property type="entry name" value="GrpII_Intron_Splice-Mob/Def"/>
</dbReference>
<dbReference type="PANTHER" id="PTHR34047:SF8">
    <property type="entry name" value="PROTEIN YKFC"/>
    <property type="match status" value="1"/>
</dbReference>